<protein>
    <submittedName>
        <fullName evidence="6">Uncharacterized protein</fullName>
    </submittedName>
</protein>
<feature type="compositionally biased region" description="Basic residues" evidence="4">
    <location>
        <begin position="13"/>
        <end position="22"/>
    </location>
</feature>
<dbReference type="EMBL" id="JADGJD010000469">
    <property type="protein sequence ID" value="KAJ3050814.1"/>
    <property type="molecule type" value="Genomic_DNA"/>
</dbReference>
<accession>A0AAD5SDS9</accession>
<evidence type="ECO:0000256" key="1">
    <source>
        <dbReference type="ARBA" id="ARBA00022692"/>
    </source>
</evidence>
<keyword evidence="7" id="KW-1185">Reference proteome</keyword>
<feature type="compositionally biased region" description="Low complexity" evidence="4">
    <location>
        <begin position="47"/>
        <end position="66"/>
    </location>
</feature>
<keyword evidence="1 5" id="KW-0812">Transmembrane</keyword>
<comment type="caution">
    <text evidence="6">The sequence shown here is derived from an EMBL/GenBank/DDBJ whole genome shotgun (WGS) entry which is preliminary data.</text>
</comment>
<name>A0AAD5SDS9_9FUNG</name>
<reference evidence="6" key="1">
    <citation type="submission" date="2020-05" db="EMBL/GenBank/DDBJ databases">
        <title>Phylogenomic resolution of chytrid fungi.</title>
        <authorList>
            <person name="Stajich J.E."/>
            <person name="Amses K."/>
            <person name="Simmons R."/>
            <person name="Seto K."/>
            <person name="Myers J."/>
            <person name="Bonds A."/>
            <person name="Quandt C.A."/>
            <person name="Barry K."/>
            <person name="Liu P."/>
            <person name="Grigoriev I."/>
            <person name="Longcore J.E."/>
            <person name="James T.Y."/>
        </authorList>
    </citation>
    <scope>NUCLEOTIDE SEQUENCE</scope>
    <source>
        <strain evidence="6">JEL0318</strain>
    </source>
</reference>
<evidence type="ECO:0000256" key="2">
    <source>
        <dbReference type="ARBA" id="ARBA00022989"/>
    </source>
</evidence>
<dbReference type="Pfam" id="PF08690">
    <property type="entry name" value="GET2"/>
    <property type="match status" value="1"/>
</dbReference>
<evidence type="ECO:0000256" key="4">
    <source>
        <dbReference type="SAM" id="MobiDB-lite"/>
    </source>
</evidence>
<feature type="region of interest" description="Disordered" evidence="4">
    <location>
        <begin position="1"/>
        <end position="152"/>
    </location>
</feature>
<sequence length="378" mass="40055">MADSGVSEAEKARQRREARRAKILASGNDRLNRITQTFSGVPREPTHSASPSSEETSFSEQSGTTTPASTGRIQSVTESNPTPTPATPTDTPTPTEGIRNRFATAPVQSPSIARTPQSATTFPFPFESDPSARTSRLRHSATPTTPGDNIFAPDALAELDPTGLGDFDPSLLFDDAGAGGLQGLPAGFKAAAAAAAAAGVAGGVGGAQEVEKVPDPLPLRVWQVVHTFLVFLLALWSVYVVSDALEEPEGLEGALDEVSGWRLVARKVSLLRHQPAESVGVLHINGTDVPVWACLLSLELSMQLARMLVQKVYNTSPTAQLPEILQLAAQMGFQSPAITNTFRLLNDYRAIWGTLVGDLFTFIFTVGTAVGISYYVAG</sequence>
<organism evidence="6 7">
    <name type="scientific">Rhizophlyctis rosea</name>
    <dbReference type="NCBI Taxonomy" id="64517"/>
    <lineage>
        <taxon>Eukaryota</taxon>
        <taxon>Fungi</taxon>
        <taxon>Fungi incertae sedis</taxon>
        <taxon>Chytridiomycota</taxon>
        <taxon>Chytridiomycota incertae sedis</taxon>
        <taxon>Chytridiomycetes</taxon>
        <taxon>Rhizophlyctidales</taxon>
        <taxon>Rhizophlyctidaceae</taxon>
        <taxon>Rhizophlyctis</taxon>
    </lineage>
</organism>
<dbReference type="PANTHER" id="PTHR28263">
    <property type="entry name" value="GOLGI TO ER TRAFFIC PROTEIN 2"/>
    <property type="match status" value="1"/>
</dbReference>
<evidence type="ECO:0000256" key="3">
    <source>
        <dbReference type="ARBA" id="ARBA00023136"/>
    </source>
</evidence>
<proteinExistence type="predicted"/>
<dbReference type="Proteomes" id="UP001212841">
    <property type="component" value="Unassembled WGS sequence"/>
</dbReference>
<feature type="compositionally biased region" description="Polar residues" evidence="4">
    <location>
        <begin position="67"/>
        <end position="80"/>
    </location>
</feature>
<evidence type="ECO:0000313" key="7">
    <source>
        <dbReference type="Proteomes" id="UP001212841"/>
    </source>
</evidence>
<keyword evidence="3 5" id="KW-0472">Membrane</keyword>
<evidence type="ECO:0000313" key="6">
    <source>
        <dbReference type="EMBL" id="KAJ3050814.1"/>
    </source>
</evidence>
<feature type="transmembrane region" description="Helical" evidence="5">
    <location>
        <begin position="350"/>
        <end position="377"/>
    </location>
</feature>
<gene>
    <name evidence="6" type="ORF">HK097_008191</name>
</gene>
<feature type="compositionally biased region" description="Polar residues" evidence="4">
    <location>
        <begin position="106"/>
        <end position="121"/>
    </location>
</feature>
<keyword evidence="2 5" id="KW-1133">Transmembrane helix</keyword>
<evidence type="ECO:0000256" key="5">
    <source>
        <dbReference type="SAM" id="Phobius"/>
    </source>
</evidence>
<dbReference type="AlphaFoldDB" id="A0AAD5SDS9"/>
<dbReference type="PANTHER" id="PTHR28263:SF1">
    <property type="entry name" value="GOLGI TO ER TRAFFIC PROTEIN 2"/>
    <property type="match status" value="1"/>
</dbReference>
<dbReference type="InterPro" id="IPR028143">
    <property type="entry name" value="Get2/sif1"/>
</dbReference>